<organismHost>
    <name type="scientific">Myodes glareolus</name>
    <name type="common">Bank vole</name>
    <name type="synonym">Clethrionomys glareolus</name>
    <dbReference type="NCBI Taxonomy" id="447135"/>
</organismHost>
<dbReference type="EMBL" id="LT896720">
    <property type="protein sequence ID" value="SNB53706.1"/>
    <property type="molecule type" value="Genomic_DNA"/>
</dbReference>
<organismHost>
    <name type="scientific">Homo sapiens</name>
    <name type="common">Human</name>
    <dbReference type="NCBI Taxonomy" id="9606"/>
</organismHost>
<organism evidence="2">
    <name type="scientific">Cowpox virus</name>
    <name type="common">CPV</name>
    <dbReference type="NCBI Taxonomy" id="10243"/>
    <lineage>
        <taxon>Viruses</taxon>
        <taxon>Varidnaviria</taxon>
        <taxon>Bamfordvirae</taxon>
        <taxon>Nucleocytoviricota</taxon>
        <taxon>Pokkesviricetes</taxon>
        <taxon>Chitovirales</taxon>
        <taxon>Poxviridae</taxon>
        <taxon>Chordopoxvirinae</taxon>
        <taxon>Orthopoxvirus</taxon>
        <taxon>Orthopoxvirus cowpox</taxon>
    </lineage>
</organism>
<feature type="transmembrane region" description="Helical" evidence="1">
    <location>
        <begin position="44"/>
        <end position="61"/>
    </location>
</feature>
<sequence>MRRCIHIKECEIHMTDIIDRNVTFILTVVHKCVRYVPHTIVNDAYNLVHLAHLIMIYFFIIRDVRKKKKTEQYIFLVMFMRDIKNKLRVYDAGKCFYHLGRNRFCNMPWKQMKQDIILHDTLFNGVIKYLALYLHG</sequence>
<organismHost>
    <name type="scientific">Microtus agrestis</name>
    <name type="common">Short-tailed field vole</name>
    <dbReference type="NCBI Taxonomy" id="29092"/>
</organismHost>
<keyword evidence="1" id="KW-0812">Transmembrane</keyword>
<keyword evidence="1" id="KW-1133">Transmembrane helix</keyword>
<evidence type="ECO:0000313" key="2">
    <source>
        <dbReference type="EMBL" id="SNB53169.1"/>
    </source>
</evidence>
<organismHost>
    <name type="scientific">Felis catus</name>
    <name type="common">Cat</name>
    <name type="synonym">Felis silvestris catus</name>
    <dbReference type="NCBI Taxonomy" id="9685"/>
</organismHost>
<gene>
    <name evidence="2" type="primary">gCPXV0290</name>
</gene>
<dbReference type="InterPro" id="IPR020077">
    <property type="entry name" value="DUF5436"/>
</dbReference>
<evidence type="ECO:0000256" key="1">
    <source>
        <dbReference type="SAM" id="Phobius"/>
    </source>
</evidence>
<dbReference type="Proteomes" id="UP000279758">
    <property type="component" value="Segment"/>
</dbReference>
<reference evidence="2" key="1">
    <citation type="submission" date="2017-06" db="EMBL/GenBank/DDBJ databases">
        <authorList>
            <person name="Kim H.J."/>
            <person name="Triplett B.A."/>
        </authorList>
    </citation>
    <scope>NUCLEOTIDE SEQUENCE</scope>
    <source>
        <strain evidence="2">Ger/2015/Human1</strain>
    </source>
</reference>
<keyword evidence="1" id="KW-0472">Membrane</keyword>
<accession>A0A212Q1U9</accession>
<organismHost>
    <name type="scientific">Loxodonta africana</name>
    <name type="common">African elephant</name>
    <dbReference type="NCBI Taxonomy" id="9785"/>
</organismHost>
<organismHost>
    <name type="scientific">Bos taurus</name>
    <name type="common">Bovine</name>
    <dbReference type="NCBI Taxonomy" id="9913"/>
</organismHost>
<protein>
    <submittedName>
        <fullName evidence="2">Uncharacterized protein</fullName>
    </submittedName>
</protein>
<dbReference type="Pfam" id="PF17504">
    <property type="entry name" value="DUF5436"/>
    <property type="match status" value="1"/>
</dbReference>
<dbReference type="EMBL" id="LT896720">
    <property type="protein sequence ID" value="SNB53169.1"/>
    <property type="molecule type" value="Genomic_DNA"/>
</dbReference>
<proteinExistence type="predicted"/>
<name>A0A212Q1U9_COWPX</name>
<organismHost>
    <name type="scientific">Mus musculus</name>
    <name type="common">Mouse</name>
    <dbReference type="NCBI Taxonomy" id="10090"/>
</organismHost>
<organismHost>
    <name type="scientific">Apodemus sylvaticus</name>
    <name type="common">European woodmouse</name>
    <dbReference type="NCBI Taxonomy" id="10129"/>
</organismHost>